<dbReference type="PANTHER" id="PTHR28593">
    <property type="entry name" value="METEORIN-LIKE PROTEIN"/>
    <property type="match status" value="1"/>
</dbReference>
<dbReference type="CTD" id="79006"/>
<dbReference type="GO" id="GO:0005179">
    <property type="term" value="F:hormone activity"/>
    <property type="evidence" value="ECO:0007669"/>
    <property type="project" value="TreeGrafter"/>
</dbReference>
<dbReference type="STRING" id="7998.ENSIPUP00000005418"/>
<dbReference type="GO" id="GO:0050772">
    <property type="term" value="P:positive regulation of axonogenesis"/>
    <property type="evidence" value="ECO:0007669"/>
    <property type="project" value="TreeGrafter"/>
</dbReference>
<dbReference type="PANTHER" id="PTHR28593:SF2">
    <property type="entry name" value="METEORIN"/>
    <property type="match status" value="1"/>
</dbReference>
<evidence type="ECO:0000256" key="1">
    <source>
        <dbReference type="ARBA" id="ARBA00004613"/>
    </source>
</evidence>
<reference evidence="7" key="1">
    <citation type="journal article" date="2016" name="Nat. Commun.">
        <title>The channel catfish genome sequence provides insights into the evolution of scale formation in teleosts.</title>
        <authorList>
            <person name="Liu Z."/>
            <person name="Liu S."/>
            <person name="Yao J."/>
            <person name="Bao L."/>
            <person name="Zhang J."/>
            <person name="Li Y."/>
            <person name="Jiang C."/>
            <person name="Sun L."/>
            <person name="Wang R."/>
            <person name="Zhang Y."/>
            <person name="Zhou T."/>
            <person name="Zeng Q."/>
            <person name="Fu Q."/>
            <person name="Gao S."/>
            <person name="Li N."/>
            <person name="Koren S."/>
            <person name="Jiang Y."/>
            <person name="Zimin A."/>
            <person name="Xu P."/>
            <person name="Phillippy A.M."/>
            <person name="Geng X."/>
            <person name="Song L."/>
            <person name="Sun F."/>
            <person name="Li C."/>
            <person name="Wang X."/>
            <person name="Chen A."/>
            <person name="Jin Y."/>
            <person name="Yuan Z."/>
            <person name="Yang Y."/>
            <person name="Tan S."/>
            <person name="Peatman E."/>
            <person name="Lu J."/>
            <person name="Qin Z."/>
            <person name="Dunham R."/>
            <person name="Li Z."/>
            <person name="Sonstegard T."/>
            <person name="Feng J."/>
            <person name="Danzmann R.G."/>
            <person name="Schroeder S."/>
            <person name="Scheffler B."/>
            <person name="Duke M.V."/>
            <person name="Ballard L."/>
            <person name="Kucuktas H."/>
            <person name="Kaltenboeck L."/>
            <person name="Liu H."/>
            <person name="Armbruster J."/>
            <person name="Xie Y."/>
            <person name="Kirby M.L."/>
            <person name="Tian Y."/>
            <person name="Flanagan M.E."/>
            <person name="Mu W."/>
            <person name="Waldbieser G.C."/>
        </authorList>
    </citation>
    <scope>NUCLEOTIDE SEQUENCE [LARGE SCALE GENOMIC DNA]</scope>
    <source>
        <strain evidence="7">SDA103</strain>
    </source>
</reference>
<feature type="signal peptide" evidence="6">
    <location>
        <begin position="1"/>
        <end position="19"/>
    </location>
</feature>
<protein>
    <submittedName>
        <fullName evidence="8">Meteorin</fullName>
    </submittedName>
</protein>
<keyword evidence="5" id="KW-1015">Disulfide bond</keyword>
<gene>
    <name evidence="8" type="primary">metrn</name>
</gene>
<keyword evidence="4 6" id="KW-0732">Signal</keyword>
<dbReference type="RefSeq" id="XP_017331848.1">
    <property type="nucleotide sequence ID" value="XM_017476359.3"/>
</dbReference>
<feature type="chain" id="PRO_5012677618" evidence="6">
    <location>
        <begin position="20"/>
        <end position="293"/>
    </location>
</feature>
<dbReference type="InterPro" id="IPR051998">
    <property type="entry name" value="Meteorin-like"/>
</dbReference>
<evidence type="ECO:0000256" key="2">
    <source>
        <dbReference type="ARBA" id="ARBA00005669"/>
    </source>
</evidence>
<dbReference type="KEGG" id="ipu:108270051"/>
<evidence type="ECO:0000256" key="3">
    <source>
        <dbReference type="ARBA" id="ARBA00022525"/>
    </source>
</evidence>
<dbReference type="OMA" id="VFMARRK"/>
<evidence type="ECO:0000256" key="4">
    <source>
        <dbReference type="ARBA" id="ARBA00022729"/>
    </source>
</evidence>
<evidence type="ECO:0000313" key="8">
    <source>
        <dbReference type="RefSeq" id="XP_017331848.1"/>
    </source>
</evidence>
<organism evidence="7 8">
    <name type="scientific">Ictalurus punctatus</name>
    <name type="common">Channel catfish</name>
    <name type="synonym">Silurus punctatus</name>
    <dbReference type="NCBI Taxonomy" id="7998"/>
    <lineage>
        <taxon>Eukaryota</taxon>
        <taxon>Metazoa</taxon>
        <taxon>Chordata</taxon>
        <taxon>Craniata</taxon>
        <taxon>Vertebrata</taxon>
        <taxon>Euteleostomi</taxon>
        <taxon>Actinopterygii</taxon>
        <taxon>Neopterygii</taxon>
        <taxon>Teleostei</taxon>
        <taxon>Ostariophysi</taxon>
        <taxon>Siluriformes</taxon>
        <taxon>Ictaluridae</taxon>
        <taxon>Ictalurus</taxon>
    </lineage>
</organism>
<reference evidence="8" key="2">
    <citation type="submission" date="2025-08" db="UniProtKB">
        <authorList>
            <consortium name="RefSeq"/>
        </authorList>
    </citation>
    <scope>IDENTIFICATION</scope>
    <source>
        <tissue evidence="8">Blood</tissue>
    </source>
</reference>
<comment type="similarity">
    <text evidence="2">Belongs to the meteorin family.</text>
</comment>
<proteinExistence type="inferred from homology"/>
<keyword evidence="7" id="KW-1185">Reference proteome</keyword>
<comment type="subcellular location">
    <subcellularLocation>
        <location evidence="1">Secreted</location>
    </subcellularLocation>
</comment>
<name>A0A2D0RMV5_ICTPU</name>
<dbReference type="Proteomes" id="UP000221080">
    <property type="component" value="Chromosome 1"/>
</dbReference>
<dbReference type="AlphaFoldDB" id="A0A2D0RMV5"/>
<dbReference type="GeneID" id="108270051"/>
<sequence>MEIFVWIFVLTAVTGPSYSADECSWRGSGLSRPEQDVEQVFLRCAEGSVEFLYPTGALRLTLLPRLPGHGVGGASGTPSSVCVKPEPQWGGAQLYLERGGVLELLVSDTAGPSHIRCFTITSGESPALFLQATPHSDISRRIAAFRYELRGDWTARLSVNSLDANVDTEEGVCRPCNDTEMLMAVCTSDFVVRGNIRAVDTDSEQRVSVIRVSATRVYRQKWPLFSSAGRLTHSGEIRTLLRCGVRAGSGSFLFTGHAHFGEAWLTCAPRYKDFLRVYEHAKQNLQIPCTLHT</sequence>
<evidence type="ECO:0000256" key="6">
    <source>
        <dbReference type="SAM" id="SignalP"/>
    </source>
</evidence>
<evidence type="ECO:0000313" key="7">
    <source>
        <dbReference type="Proteomes" id="UP000221080"/>
    </source>
</evidence>
<keyword evidence="3" id="KW-0964">Secreted</keyword>
<dbReference type="GO" id="GO:0005615">
    <property type="term" value="C:extracellular space"/>
    <property type="evidence" value="ECO:0007669"/>
    <property type="project" value="TreeGrafter"/>
</dbReference>
<evidence type="ECO:0000256" key="5">
    <source>
        <dbReference type="ARBA" id="ARBA00023157"/>
    </source>
</evidence>
<dbReference type="OrthoDB" id="6092325at2759"/>
<dbReference type="GO" id="GO:0010001">
    <property type="term" value="P:glial cell differentiation"/>
    <property type="evidence" value="ECO:0007669"/>
    <property type="project" value="TreeGrafter"/>
</dbReference>
<accession>A0A2D0RMV5</accession>